<dbReference type="EMBL" id="GBXM01107942">
    <property type="protein sequence ID" value="JAH00635.1"/>
    <property type="molecule type" value="Transcribed_RNA"/>
</dbReference>
<feature type="transmembrane region" description="Helical" evidence="1">
    <location>
        <begin position="6"/>
        <end position="36"/>
    </location>
</feature>
<keyword evidence="1" id="KW-0472">Membrane</keyword>
<accession>A0A0E9P991</accession>
<evidence type="ECO:0000256" key="1">
    <source>
        <dbReference type="SAM" id="Phobius"/>
    </source>
</evidence>
<protein>
    <submittedName>
        <fullName evidence="2">Uncharacterized protein</fullName>
    </submittedName>
</protein>
<evidence type="ECO:0000313" key="2">
    <source>
        <dbReference type="EMBL" id="JAH00635.1"/>
    </source>
</evidence>
<keyword evidence="1" id="KW-0812">Transmembrane</keyword>
<dbReference type="AlphaFoldDB" id="A0A0E9P991"/>
<proteinExistence type="predicted"/>
<sequence length="51" mass="5808">MVATSNLYIIIGYFLIETMLLNSSLFIELMFLTFIYPAPIGDNRHKNTPGI</sequence>
<reference evidence="2" key="1">
    <citation type="submission" date="2014-11" db="EMBL/GenBank/DDBJ databases">
        <authorList>
            <person name="Amaro Gonzalez C."/>
        </authorList>
    </citation>
    <scope>NUCLEOTIDE SEQUENCE</scope>
</reference>
<keyword evidence="1" id="KW-1133">Transmembrane helix</keyword>
<name>A0A0E9P991_ANGAN</name>
<organism evidence="2">
    <name type="scientific">Anguilla anguilla</name>
    <name type="common">European freshwater eel</name>
    <name type="synonym">Muraena anguilla</name>
    <dbReference type="NCBI Taxonomy" id="7936"/>
    <lineage>
        <taxon>Eukaryota</taxon>
        <taxon>Metazoa</taxon>
        <taxon>Chordata</taxon>
        <taxon>Craniata</taxon>
        <taxon>Vertebrata</taxon>
        <taxon>Euteleostomi</taxon>
        <taxon>Actinopterygii</taxon>
        <taxon>Neopterygii</taxon>
        <taxon>Teleostei</taxon>
        <taxon>Anguilliformes</taxon>
        <taxon>Anguillidae</taxon>
        <taxon>Anguilla</taxon>
    </lineage>
</organism>
<reference evidence="2" key="2">
    <citation type="journal article" date="2015" name="Fish Shellfish Immunol.">
        <title>Early steps in the European eel (Anguilla anguilla)-Vibrio vulnificus interaction in the gills: Role of the RtxA13 toxin.</title>
        <authorList>
            <person name="Callol A."/>
            <person name="Pajuelo D."/>
            <person name="Ebbesson L."/>
            <person name="Teles M."/>
            <person name="MacKenzie S."/>
            <person name="Amaro C."/>
        </authorList>
    </citation>
    <scope>NUCLEOTIDE SEQUENCE</scope>
</reference>